<feature type="region of interest" description="Disordered" evidence="1">
    <location>
        <begin position="519"/>
        <end position="543"/>
    </location>
</feature>
<keyword evidence="2" id="KW-0472">Membrane</keyword>
<name>A0A644THS0_9ZZZZ</name>
<dbReference type="Pfam" id="PF13623">
    <property type="entry name" value="SurA_N_2"/>
    <property type="match status" value="1"/>
</dbReference>
<evidence type="ECO:0000259" key="3">
    <source>
        <dbReference type="PROSITE" id="PS50198"/>
    </source>
</evidence>
<feature type="region of interest" description="Disordered" evidence="1">
    <location>
        <begin position="1"/>
        <end position="21"/>
    </location>
</feature>
<dbReference type="SUPFAM" id="SSF109998">
    <property type="entry name" value="Triger factor/SurA peptide-binding domain-like"/>
    <property type="match status" value="1"/>
</dbReference>
<feature type="compositionally biased region" description="Low complexity" evidence="1">
    <location>
        <begin position="529"/>
        <end position="543"/>
    </location>
</feature>
<organism evidence="4">
    <name type="scientific">bioreactor metagenome</name>
    <dbReference type="NCBI Taxonomy" id="1076179"/>
    <lineage>
        <taxon>unclassified sequences</taxon>
        <taxon>metagenomes</taxon>
        <taxon>ecological metagenomes</taxon>
    </lineage>
</organism>
<dbReference type="EMBL" id="VSSQ01000032">
    <property type="protein sequence ID" value="MPL66538.1"/>
    <property type="molecule type" value="Genomic_DNA"/>
</dbReference>
<sequence length="543" mass="59328">MASLRKTPDTGASNKADPKNAPKRGIKNPFIYAGTIVILIITIIAFVFIPSMGGLGSSGSKLSFGSWDGKPISYESGSYFANQVAQINNYLKQQGMSEENFQLYAYQVWNLAFQSSAIRTAILETVKSSGFKVTEAGIDEAIAADSSFQVNGVFSIEKYNTLPKSEQLSLRKSTEEDLFIRRYYEDLYSSAPSTGEIAFAASMIKPQRSITYASLSLDEYPKENIVAWGKENADLFKSLNVSRITLTSSESDAKKVLQQVSENKLSFEDAAKSHSQDAYADKGGDAGDIFYYSFEESFLNASDAQEVAALAKGGISKVYKVADKAWAFFKMNAGPSDPDFSSEATLNEVEAYLFEKERGTLESWAIAKATGLLASAETNGFEKSAKQAGLKVGNAGPFILNLGNPTFYAYNQQIPLLQTPSSSQDFVIQSAEKDEGFMSELFTRKKGELSRPLVIGDAVLVFQVTSDTEASEDDGAMVQFMYPYFYQESLDSNARTAFLKSPKFKDDFTSTFFKVFQTSSNKESGTDQAASSSTSTEPAPSSN</sequence>
<evidence type="ECO:0000256" key="2">
    <source>
        <dbReference type="SAM" id="Phobius"/>
    </source>
</evidence>
<dbReference type="Gene3D" id="3.10.50.40">
    <property type="match status" value="1"/>
</dbReference>
<dbReference type="PROSITE" id="PS50198">
    <property type="entry name" value="PPIC_PPIASE_2"/>
    <property type="match status" value="1"/>
</dbReference>
<reference evidence="4" key="1">
    <citation type="submission" date="2019-08" db="EMBL/GenBank/DDBJ databases">
        <authorList>
            <person name="Kucharzyk K."/>
            <person name="Murdoch R.W."/>
            <person name="Higgins S."/>
            <person name="Loffler F."/>
        </authorList>
    </citation>
    <scope>NUCLEOTIDE SEQUENCE</scope>
</reference>
<proteinExistence type="predicted"/>
<dbReference type="InterPro" id="IPR000297">
    <property type="entry name" value="PPIase_PpiC"/>
</dbReference>
<evidence type="ECO:0000313" key="4">
    <source>
        <dbReference type="EMBL" id="MPL66538.1"/>
    </source>
</evidence>
<dbReference type="GO" id="GO:0003755">
    <property type="term" value="F:peptidyl-prolyl cis-trans isomerase activity"/>
    <property type="evidence" value="ECO:0007669"/>
    <property type="project" value="InterPro"/>
</dbReference>
<comment type="caution">
    <text evidence="4">The sequence shown here is derived from an EMBL/GenBank/DDBJ whole genome shotgun (WGS) entry which is preliminary data.</text>
</comment>
<feature type="transmembrane region" description="Helical" evidence="2">
    <location>
        <begin position="29"/>
        <end position="49"/>
    </location>
</feature>
<dbReference type="Pfam" id="PF00639">
    <property type="entry name" value="Rotamase"/>
    <property type="match status" value="1"/>
</dbReference>
<dbReference type="InterPro" id="IPR027304">
    <property type="entry name" value="Trigger_fact/SurA_dom_sf"/>
</dbReference>
<keyword evidence="2" id="KW-0812">Transmembrane</keyword>
<feature type="domain" description="PpiC" evidence="3">
    <location>
        <begin position="236"/>
        <end position="333"/>
    </location>
</feature>
<feature type="compositionally biased region" description="Polar residues" evidence="1">
    <location>
        <begin position="519"/>
        <end position="528"/>
    </location>
</feature>
<dbReference type="AlphaFoldDB" id="A0A644THS0"/>
<keyword evidence="2" id="KW-1133">Transmembrane helix</keyword>
<accession>A0A644THS0</accession>
<protein>
    <recommendedName>
        <fullName evidence="3">PpiC domain-containing protein</fullName>
    </recommendedName>
</protein>
<evidence type="ECO:0000256" key="1">
    <source>
        <dbReference type="SAM" id="MobiDB-lite"/>
    </source>
</evidence>
<dbReference type="InterPro" id="IPR046357">
    <property type="entry name" value="PPIase_dom_sf"/>
</dbReference>
<dbReference type="SUPFAM" id="SSF54534">
    <property type="entry name" value="FKBP-like"/>
    <property type="match status" value="1"/>
</dbReference>
<gene>
    <name evidence="4" type="ORF">SDC9_12221</name>
</gene>